<gene>
    <name evidence="2" type="ORF">SEV965_LOCUS39931</name>
</gene>
<organism evidence="2 3">
    <name type="scientific">Rotaria sordida</name>
    <dbReference type="NCBI Taxonomy" id="392033"/>
    <lineage>
        <taxon>Eukaryota</taxon>
        <taxon>Metazoa</taxon>
        <taxon>Spiralia</taxon>
        <taxon>Gnathifera</taxon>
        <taxon>Rotifera</taxon>
        <taxon>Eurotatoria</taxon>
        <taxon>Bdelloidea</taxon>
        <taxon>Philodinida</taxon>
        <taxon>Philodinidae</taxon>
        <taxon>Rotaria</taxon>
    </lineage>
</organism>
<dbReference type="Proteomes" id="UP000663889">
    <property type="component" value="Unassembled WGS sequence"/>
</dbReference>
<dbReference type="EMBL" id="CAJNOU010019587">
    <property type="protein sequence ID" value="CAF1583166.1"/>
    <property type="molecule type" value="Genomic_DNA"/>
</dbReference>
<dbReference type="AlphaFoldDB" id="A0A815ZGE4"/>
<reference evidence="2" key="1">
    <citation type="submission" date="2021-02" db="EMBL/GenBank/DDBJ databases">
        <authorList>
            <person name="Nowell W R."/>
        </authorList>
    </citation>
    <scope>NUCLEOTIDE SEQUENCE</scope>
</reference>
<evidence type="ECO:0000313" key="2">
    <source>
        <dbReference type="EMBL" id="CAF1583166.1"/>
    </source>
</evidence>
<accession>A0A815ZGE4</accession>
<evidence type="ECO:0000259" key="1">
    <source>
        <dbReference type="Pfam" id="PF21895"/>
    </source>
</evidence>
<name>A0A815ZGE4_9BILA</name>
<feature type="domain" description="MTHFR SAM-binding regulatory" evidence="1">
    <location>
        <begin position="4"/>
        <end position="34"/>
    </location>
</feature>
<protein>
    <recommendedName>
        <fullName evidence="1">MTHFR SAM-binding regulatory domain-containing protein</fullName>
    </recommendedName>
</protein>
<dbReference type="InterPro" id="IPR053806">
    <property type="entry name" value="MTHFR_C"/>
</dbReference>
<comment type="caution">
    <text evidence="2">The sequence shown here is derived from an EMBL/GenBank/DDBJ whole genome shotgun (WGS) entry which is preliminary data.</text>
</comment>
<sequence length="34" mass="3834">MNKSQLYQQLLVEYNRKGILTINSQPAVNGKPST</sequence>
<evidence type="ECO:0000313" key="3">
    <source>
        <dbReference type="Proteomes" id="UP000663889"/>
    </source>
</evidence>
<proteinExistence type="predicted"/>
<dbReference type="Pfam" id="PF21895">
    <property type="entry name" value="MTHFR_C"/>
    <property type="match status" value="1"/>
</dbReference>
<feature type="non-terminal residue" evidence="2">
    <location>
        <position position="34"/>
    </location>
</feature>